<feature type="region of interest" description="Disordered" evidence="1">
    <location>
        <begin position="40"/>
        <end position="114"/>
    </location>
</feature>
<proteinExistence type="predicted"/>
<reference evidence="3 4" key="1">
    <citation type="journal article" date="2018" name="Biotechnol. Adv.">
        <title>Improved genomic resources and new bioinformatic workflow for the carcinogenic parasite Clonorchis sinensis: Biotechnological implications.</title>
        <authorList>
            <person name="Wang D."/>
            <person name="Korhonen P.K."/>
            <person name="Gasser R.B."/>
            <person name="Young N.D."/>
        </authorList>
    </citation>
    <scope>NUCLEOTIDE SEQUENCE [LARGE SCALE GENOMIC DNA]</scope>
    <source>
        <strain evidence="3">Cs-k2</strain>
    </source>
</reference>
<dbReference type="Proteomes" id="UP000286415">
    <property type="component" value="Unassembled WGS sequence"/>
</dbReference>
<accession>A0A8T1MX72</accession>
<keyword evidence="2" id="KW-0732">Signal</keyword>
<dbReference type="EMBL" id="NIRI02000010">
    <property type="protein sequence ID" value="KAG5454014.1"/>
    <property type="molecule type" value="Genomic_DNA"/>
</dbReference>
<reference evidence="3 4" key="2">
    <citation type="journal article" date="2021" name="Genomics">
        <title>High-quality reference genome for Clonorchis sinensis.</title>
        <authorList>
            <person name="Young N.D."/>
            <person name="Stroehlein A.J."/>
            <person name="Kinkar L."/>
            <person name="Wang T."/>
            <person name="Sohn W.M."/>
            <person name="Chang B.C.H."/>
            <person name="Kaur P."/>
            <person name="Weisz D."/>
            <person name="Dudchenko O."/>
            <person name="Aiden E.L."/>
            <person name="Korhonen P.K."/>
            <person name="Gasser R.B."/>
        </authorList>
    </citation>
    <scope>NUCLEOTIDE SEQUENCE [LARGE SCALE GENOMIC DNA]</scope>
    <source>
        <strain evidence="3">Cs-k2</strain>
    </source>
</reference>
<feature type="compositionally biased region" description="Pro residues" evidence="1">
    <location>
        <begin position="65"/>
        <end position="112"/>
    </location>
</feature>
<organism evidence="3 4">
    <name type="scientific">Clonorchis sinensis</name>
    <name type="common">Chinese liver fluke</name>
    <dbReference type="NCBI Taxonomy" id="79923"/>
    <lineage>
        <taxon>Eukaryota</taxon>
        <taxon>Metazoa</taxon>
        <taxon>Spiralia</taxon>
        <taxon>Lophotrochozoa</taxon>
        <taxon>Platyhelminthes</taxon>
        <taxon>Trematoda</taxon>
        <taxon>Digenea</taxon>
        <taxon>Opisthorchiida</taxon>
        <taxon>Opisthorchiata</taxon>
        <taxon>Opisthorchiidae</taxon>
        <taxon>Clonorchis</taxon>
    </lineage>
</organism>
<feature type="chain" id="PRO_5035847107" evidence="2">
    <location>
        <begin position="25"/>
        <end position="147"/>
    </location>
</feature>
<keyword evidence="4" id="KW-1185">Reference proteome</keyword>
<feature type="signal peptide" evidence="2">
    <location>
        <begin position="1"/>
        <end position="24"/>
    </location>
</feature>
<evidence type="ECO:0000256" key="2">
    <source>
        <dbReference type="SAM" id="SignalP"/>
    </source>
</evidence>
<evidence type="ECO:0000256" key="1">
    <source>
        <dbReference type="SAM" id="MobiDB-lite"/>
    </source>
</evidence>
<evidence type="ECO:0000313" key="4">
    <source>
        <dbReference type="Proteomes" id="UP000286415"/>
    </source>
</evidence>
<dbReference type="AlphaFoldDB" id="A0A8T1MX72"/>
<comment type="caution">
    <text evidence="3">The sequence shown here is derived from an EMBL/GenBank/DDBJ whole genome shotgun (WGS) entry which is preliminary data.</text>
</comment>
<evidence type="ECO:0000313" key="3">
    <source>
        <dbReference type="EMBL" id="KAG5454014.1"/>
    </source>
</evidence>
<gene>
    <name evidence="3" type="ORF">CSKR_201894</name>
</gene>
<sequence>MSKFSFSTITLIVTMALNGAPASGQPLWERQDFMGVAGLQEVPGFGDLPHPKPSGPGFSGAGLPAPGPYPPGPFPPLPGPFPTIRPGPPFPGPPTLPPAPRPGPPGPGPSPPGTSLSSSMLYQLICFAYYQLLALVKYLKLFFPEFP</sequence>
<dbReference type="PRINTS" id="PR01217">
    <property type="entry name" value="PRICHEXTENSN"/>
</dbReference>
<protein>
    <submittedName>
        <fullName evidence="3">Uncharacterized protein</fullName>
    </submittedName>
</protein>
<name>A0A8T1MX72_CLOSI</name>